<evidence type="ECO:0000313" key="1">
    <source>
        <dbReference type="EMBL" id="ALO42789.1"/>
    </source>
</evidence>
<dbReference type="EMBL" id="CP013188">
    <property type="protein sequence ID" value="ALO44313.1"/>
    <property type="molecule type" value="Genomic_DNA"/>
</dbReference>
<name>A0A0S2K7W2_9GAMM</name>
<gene>
    <name evidence="1" type="ORF">PP2015_2292</name>
    <name evidence="2" type="ORF">PP2015_3844</name>
</gene>
<dbReference type="KEGG" id="pphe:PP2015_3844"/>
<accession>A0A0S2K7W2</accession>
<dbReference type="Proteomes" id="UP000061457">
    <property type="component" value="Chromosome I"/>
</dbReference>
<keyword evidence="3" id="KW-1185">Reference proteome</keyword>
<reference evidence="2 3" key="1">
    <citation type="submission" date="2015-11" db="EMBL/GenBank/DDBJ databases">
        <authorList>
            <person name="Zhang Y."/>
            <person name="Guo Z."/>
        </authorList>
    </citation>
    <scope>NUCLEOTIDE SEQUENCE [LARGE SCALE GENOMIC DNA]</scope>
    <source>
        <strain evidence="2 3">KCTC 12086</strain>
    </source>
</reference>
<evidence type="ECO:0000313" key="2">
    <source>
        <dbReference type="EMBL" id="ALO44313.1"/>
    </source>
</evidence>
<dbReference type="PATRIC" id="fig|161398.10.peg.2340"/>
<dbReference type="KEGG" id="pphe:PP2015_2292"/>
<dbReference type="EMBL" id="CP013187">
    <property type="protein sequence ID" value="ALO42789.1"/>
    <property type="molecule type" value="Genomic_DNA"/>
</dbReference>
<evidence type="ECO:0000313" key="3">
    <source>
        <dbReference type="Proteomes" id="UP000061457"/>
    </source>
</evidence>
<sequence length="113" mass="13685">MEIDIKFHQYIPRIENLNEQQRCDFYRWLAHSLTVSIRVIICDKTLPQSEILNRVKWLNEIEHRAITKTYVRPFDIEDTLDFFDMINDYVDKNNNISSQLHHCFTKSLNQLNK</sequence>
<proteinExistence type="predicted"/>
<dbReference type="AlphaFoldDB" id="A0A0S2K7W2"/>
<dbReference type="STRING" id="161398.PP2015_2292"/>
<dbReference type="Proteomes" id="UP000061457">
    <property type="component" value="Chromosome II"/>
</dbReference>
<organism evidence="2 3">
    <name type="scientific">Pseudoalteromonas phenolica</name>
    <dbReference type="NCBI Taxonomy" id="161398"/>
    <lineage>
        <taxon>Bacteria</taxon>
        <taxon>Pseudomonadati</taxon>
        <taxon>Pseudomonadota</taxon>
        <taxon>Gammaproteobacteria</taxon>
        <taxon>Alteromonadales</taxon>
        <taxon>Pseudoalteromonadaceae</taxon>
        <taxon>Pseudoalteromonas</taxon>
    </lineage>
</organism>
<protein>
    <submittedName>
        <fullName evidence="2">Uncharacterized protein</fullName>
    </submittedName>
</protein>